<dbReference type="Pfam" id="PF02875">
    <property type="entry name" value="Mur_ligase_C"/>
    <property type="match status" value="1"/>
</dbReference>
<evidence type="ECO:0000256" key="5">
    <source>
        <dbReference type="ARBA" id="ARBA00022960"/>
    </source>
</evidence>
<reference evidence="14 15" key="1">
    <citation type="submission" date="2021-06" db="EMBL/GenBank/DDBJ databases">
        <authorList>
            <person name="Criscuolo A."/>
        </authorList>
    </citation>
    <scope>NUCLEOTIDE SEQUENCE [LARGE SCALE GENOMIC DNA]</scope>
    <source>
        <strain evidence="15">CIP 111802</strain>
    </source>
</reference>
<feature type="domain" description="Mur ligase C-terminal" evidence="12">
    <location>
        <begin position="316"/>
        <end position="442"/>
    </location>
</feature>
<comment type="subcellular location">
    <subcellularLocation>
        <location evidence="9 10">Cytoplasm</location>
    </subcellularLocation>
</comment>
<evidence type="ECO:0000313" key="14">
    <source>
        <dbReference type="EMBL" id="CAG7620768.1"/>
    </source>
</evidence>
<feature type="domain" description="Mur ligase N-terminal catalytic" evidence="11">
    <location>
        <begin position="15"/>
        <end position="90"/>
    </location>
</feature>
<evidence type="ECO:0000256" key="4">
    <source>
        <dbReference type="ARBA" id="ARBA00022840"/>
    </source>
</evidence>
<evidence type="ECO:0000256" key="2">
    <source>
        <dbReference type="ARBA" id="ARBA00022618"/>
    </source>
</evidence>
<comment type="caution">
    <text evidence="14">The sequence shown here is derived from an EMBL/GenBank/DDBJ whole genome shotgun (WGS) entry which is preliminary data.</text>
</comment>
<dbReference type="Pfam" id="PF08245">
    <property type="entry name" value="Mur_ligase_M"/>
    <property type="match status" value="1"/>
</dbReference>
<gene>
    <name evidence="14" type="primary">murF_1</name>
    <name evidence="9" type="synonym">murF</name>
    <name evidence="14" type="ORF">PAECIP111802_00689</name>
</gene>
<evidence type="ECO:0000259" key="11">
    <source>
        <dbReference type="Pfam" id="PF01225"/>
    </source>
</evidence>
<dbReference type="PANTHER" id="PTHR43024">
    <property type="entry name" value="UDP-N-ACETYLMURAMOYL-TRIPEPTIDE--D-ALANYL-D-ALANINE LIGASE"/>
    <property type="match status" value="1"/>
</dbReference>
<dbReference type="InterPro" id="IPR051046">
    <property type="entry name" value="MurCDEF_CellWall_CoF430Synth"/>
</dbReference>
<dbReference type="InterPro" id="IPR005863">
    <property type="entry name" value="UDP-N-AcMur_synth"/>
</dbReference>
<evidence type="ECO:0000313" key="15">
    <source>
        <dbReference type="Proteomes" id="UP000730618"/>
    </source>
</evidence>
<comment type="function">
    <text evidence="9 10">Involved in cell wall formation. Catalyzes the final step in the synthesis of UDP-N-acetylmuramoyl-pentapeptide, the precursor of murein.</text>
</comment>
<dbReference type="GO" id="GO:0047480">
    <property type="term" value="F:UDP-N-acetylmuramoyl-tripeptide-D-alanyl-D-alanine ligase activity"/>
    <property type="evidence" value="ECO:0007669"/>
    <property type="project" value="UniProtKB-EC"/>
</dbReference>
<organism evidence="14 15">
    <name type="scientific">Paenibacillus allorhizosphaerae</name>
    <dbReference type="NCBI Taxonomy" id="2849866"/>
    <lineage>
        <taxon>Bacteria</taxon>
        <taxon>Bacillati</taxon>
        <taxon>Bacillota</taxon>
        <taxon>Bacilli</taxon>
        <taxon>Bacillales</taxon>
        <taxon>Paenibacillaceae</taxon>
        <taxon>Paenibacillus</taxon>
    </lineage>
</organism>
<dbReference type="InterPro" id="IPR000713">
    <property type="entry name" value="Mur_ligase_N"/>
</dbReference>
<dbReference type="Proteomes" id="UP000730618">
    <property type="component" value="Unassembled WGS sequence"/>
</dbReference>
<comment type="pathway">
    <text evidence="9 10">Cell wall biogenesis; peptidoglycan biosynthesis.</text>
</comment>
<keyword evidence="6 9" id="KW-0573">Peptidoglycan synthesis</keyword>
<keyword evidence="1 9" id="KW-0436">Ligase</keyword>
<feature type="binding site" evidence="9">
    <location>
        <begin position="102"/>
        <end position="108"/>
    </location>
    <ligand>
        <name>ATP</name>
        <dbReference type="ChEBI" id="CHEBI:30616"/>
    </ligand>
</feature>
<keyword evidence="4 9" id="KW-0067">ATP-binding</keyword>
<evidence type="ECO:0000256" key="6">
    <source>
        <dbReference type="ARBA" id="ARBA00022984"/>
    </source>
</evidence>
<sequence>MAGGRLAEGAPADLTIRGVSKDTRSLREGNLYVPLIGESFDGHDFVDAAMAQGAAAALWQIDHAAPPVGAPLVIVDDTLAALQRLAKAYRRELPVRIVGITGSNGKTTVKDMTAAVLSTAFEVHKTEGNYNNHIGLPITLLQMSPDTELAVLEMGMSGRWEIDLLSRLAEPEVAVITNIGEAHLLQLGSRKEIARAKTEILAGLQAGGLLVYNGDEPLIPEVLPELAEAGRMQNGAYSVTRFGKGGDNDLYLLEVAADAGGTRFKVNVDSQTQYRIPALGGHNAVNALAAIAVGRHFGLSSQQIAAGLQDAVMTGMRIEVMRLPNGLTLLNDAYNASPASMKAAIDLLHELKGYRSKFAVLGDMLELGEQEADFHRAVGALLDPAEVDAVYFYGPLASYMAEGARSRFAHDRVLHFTDKEELARALASRTAAQDLVLIKGSRGMKMEQVAAFLNDSEFLSSPEK</sequence>
<keyword evidence="8 9" id="KW-0961">Cell wall biogenesis/degradation</keyword>
<evidence type="ECO:0000259" key="12">
    <source>
        <dbReference type="Pfam" id="PF02875"/>
    </source>
</evidence>
<dbReference type="InterPro" id="IPR004101">
    <property type="entry name" value="Mur_ligase_C"/>
</dbReference>
<evidence type="ECO:0000256" key="8">
    <source>
        <dbReference type="ARBA" id="ARBA00023316"/>
    </source>
</evidence>
<name>A0ABN7TGT2_9BACL</name>
<evidence type="ECO:0000256" key="9">
    <source>
        <dbReference type="HAMAP-Rule" id="MF_02019"/>
    </source>
</evidence>
<protein>
    <recommendedName>
        <fullName evidence="9 10">UDP-N-acetylmuramoyl-tripeptide--D-alanyl-D-alanine ligase</fullName>
        <ecNumber evidence="9 10">6.3.2.10</ecNumber>
    </recommendedName>
    <alternativeName>
        <fullName evidence="9">D-alanyl-D-alanine-adding enzyme</fullName>
    </alternativeName>
</protein>
<evidence type="ECO:0000256" key="3">
    <source>
        <dbReference type="ARBA" id="ARBA00022741"/>
    </source>
</evidence>
<dbReference type="PANTHER" id="PTHR43024:SF1">
    <property type="entry name" value="UDP-N-ACETYLMURAMOYL-TRIPEPTIDE--D-ALANYL-D-ALANINE LIGASE"/>
    <property type="match status" value="1"/>
</dbReference>
<keyword evidence="9" id="KW-0963">Cytoplasm</keyword>
<keyword evidence="7 9" id="KW-0131">Cell cycle</keyword>
<keyword evidence="5 9" id="KW-0133">Cell shape</keyword>
<evidence type="ECO:0000256" key="1">
    <source>
        <dbReference type="ARBA" id="ARBA00022598"/>
    </source>
</evidence>
<dbReference type="HAMAP" id="MF_02019">
    <property type="entry name" value="MurF"/>
    <property type="match status" value="1"/>
</dbReference>
<keyword evidence="3 9" id="KW-0547">Nucleotide-binding</keyword>
<accession>A0ABN7TGT2</accession>
<dbReference type="EC" id="6.3.2.10" evidence="9 10"/>
<comment type="catalytic activity">
    <reaction evidence="9 10">
        <text>D-alanyl-D-alanine + UDP-N-acetyl-alpha-D-muramoyl-L-alanyl-gamma-D-glutamyl-meso-2,6-diaminopimelate + ATP = UDP-N-acetyl-alpha-D-muramoyl-L-alanyl-gamma-D-glutamyl-meso-2,6-diaminopimeloyl-D-alanyl-D-alanine + ADP + phosphate + H(+)</text>
        <dbReference type="Rhea" id="RHEA:28374"/>
        <dbReference type="ChEBI" id="CHEBI:15378"/>
        <dbReference type="ChEBI" id="CHEBI:30616"/>
        <dbReference type="ChEBI" id="CHEBI:43474"/>
        <dbReference type="ChEBI" id="CHEBI:57822"/>
        <dbReference type="ChEBI" id="CHEBI:61386"/>
        <dbReference type="ChEBI" id="CHEBI:83905"/>
        <dbReference type="ChEBI" id="CHEBI:456216"/>
        <dbReference type="EC" id="6.3.2.10"/>
    </reaction>
</comment>
<feature type="domain" description="Mur ligase central" evidence="13">
    <location>
        <begin position="100"/>
        <end position="293"/>
    </location>
</feature>
<dbReference type="EMBL" id="CAJVCE010000002">
    <property type="protein sequence ID" value="CAG7620768.1"/>
    <property type="molecule type" value="Genomic_DNA"/>
</dbReference>
<keyword evidence="2 9" id="KW-0132">Cell division</keyword>
<evidence type="ECO:0000259" key="13">
    <source>
        <dbReference type="Pfam" id="PF08245"/>
    </source>
</evidence>
<dbReference type="InterPro" id="IPR013221">
    <property type="entry name" value="Mur_ligase_cen"/>
</dbReference>
<comment type="similarity">
    <text evidence="9">Belongs to the MurCDEF family. MurF subfamily.</text>
</comment>
<evidence type="ECO:0000256" key="10">
    <source>
        <dbReference type="RuleBase" id="RU004136"/>
    </source>
</evidence>
<evidence type="ECO:0000256" key="7">
    <source>
        <dbReference type="ARBA" id="ARBA00023306"/>
    </source>
</evidence>
<dbReference type="NCBIfam" id="TIGR01143">
    <property type="entry name" value="murF"/>
    <property type="match status" value="1"/>
</dbReference>
<dbReference type="Pfam" id="PF01225">
    <property type="entry name" value="Mur_ligase"/>
    <property type="match status" value="1"/>
</dbReference>
<keyword evidence="15" id="KW-1185">Reference proteome</keyword>
<proteinExistence type="inferred from homology"/>